<dbReference type="RefSeq" id="WP_345201462.1">
    <property type="nucleotide sequence ID" value="NZ_BAABGM010000001.1"/>
</dbReference>
<reference evidence="3" key="1">
    <citation type="journal article" date="2019" name="Int. J. Syst. Evol. Microbiol.">
        <title>The Global Catalogue of Microorganisms (GCM) 10K type strain sequencing project: providing services to taxonomists for standard genome sequencing and annotation.</title>
        <authorList>
            <consortium name="The Broad Institute Genomics Platform"/>
            <consortium name="The Broad Institute Genome Sequencing Center for Infectious Disease"/>
            <person name="Wu L."/>
            <person name="Ma J."/>
        </authorList>
    </citation>
    <scope>NUCLEOTIDE SEQUENCE [LARGE SCALE GENOMIC DNA]</scope>
    <source>
        <strain evidence="3">JCM 17809</strain>
    </source>
</reference>
<protein>
    <submittedName>
        <fullName evidence="2">PIG-L family deacetylase</fullName>
    </submittedName>
</protein>
<sequence>MTAPGHPSPDTPWRRVLVVVAHPDDESFALGALIDREVARGAEVAVLCLTRGEASTLGATSRDLAALRESELAEAARELGCARTTLLDHPDGALAAVDGAVLERDVEAEVARTRPDGILVFDPEGGVTGHPDHRAASLATLAVAARHDLPVLGWALPVSVSDALNVAFGAAFVGYADDELEAVVVDRTRQLRAVRRHASQAVPGSVLWRRLELLGDVEHVRPLRRAGRVPGP</sequence>
<dbReference type="InterPro" id="IPR003737">
    <property type="entry name" value="GlcNAc_PI_deacetylase-related"/>
</dbReference>
<keyword evidence="1" id="KW-0862">Zinc</keyword>
<evidence type="ECO:0000256" key="1">
    <source>
        <dbReference type="ARBA" id="ARBA00022833"/>
    </source>
</evidence>
<organism evidence="2 3">
    <name type="scientific">Fodinibacter luteus</name>
    <dbReference type="NCBI Taxonomy" id="552064"/>
    <lineage>
        <taxon>Bacteria</taxon>
        <taxon>Bacillati</taxon>
        <taxon>Actinomycetota</taxon>
        <taxon>Actinomycetes</taxon>
        <taxon>Micrococcales</taxon>
        <taxon>Intrasporangiaceae</taxon>
        <taxon>Fodinibacter (ex Wang et al. 2009)</taxon>
    </lineage>
</organism>
<evidence type="ECO:0000313" key="3">
    <source>
        <dbReference type="Proteomes" id="UP001500945"/>
    </source>
</evidence>
<name>A0ABP8JXX9_9MICO</name>
<evidence type="ECO:0000313" key="2">
    <source>
        <dbReference type="EMBL" id="GAA4397647.1"/>
    </source>
</evidence>
<gene>
    <name evidence="2" type="ORF">GCM10023168_02810</name>
</gene>
<dbReference type="EMBL" id="BAABGM010000001">
    <property type="protein sequence ID" value="GAA4397647.1"/>
    <property type="molecule type" value="Genomic_DNA"/>
</dbReference>
<dbReference type="SUPFAM" id="SSF102588">
    <property type="entry name" value="LmbE-like"/>
    <property type="match status" value="1"/>
</dbReference>
<dbReference type="Pfam" id="PF02585">
    <property type="entry name" value="PIG-L"/>
    <property type="match status" value="1"/>
</dbReference>
<accession>A0ABP8JXX9</accession>
<dbReference type="PANTHER" id="PTHR12993">
    <property type="entry name" value="N-ACETYLGLUCOSAMINYL-PHOSPHATIDYLINOSITOL DE-N-ACETYLASE-RELATED"/>
    <property type="match status" value="1"/>
</dbReference>
<keyword evidence="3" id="KW-1185">Reference proteome</keyword>
<dbReference type="PANTHER" id="PTHR12993:SF11">
    <property type="entry name" value="N-ACETYLGLUCOSAMINYL-PHOSPHATIDYLINOSITOL DE-N-ACETYLASE"/>
    <property type="match status" value="1"/>
</dbReference>
<comment type="caution">
    <text evidence="2">The sequence shown here is derived from an EMBL/GenBank/DDBJ whole genome shotgun (WGS) entry which is preliminary data.</text>
</comment>
<dbReference type="Proteomes" id="UP001500945">
    <property type="component" value="Unassembled WGS sequence"/>
</dbReference>
<dbReference type="Gene3D" id="3.40.50.10320">
    <property type="entry name" value="LmbE-like"/>
    <property type="match status" value="1"/>
</dbReference>
<proteinExistence type="predicted"/>
<dbReference type="InterPro" id="IPR024078">
    <property type="entry name" value="LmbE-like_dom_sf"/>
</dbReference>